<feature type="compositionally biased region" description="Polar residues" evidence="1">
    <location>
        <begin position="367"/>
        <end position="388"/>
    </location>
</feature>
<feature type="signal peptide" evidence="2">
    <location>
        <begin position="1"/>
        <end position="21"/>
    </location>
</feature>
<dbReference type="RefSeq" id="XP_028476139.1">
    <property type="nucleotide sequence ID" value="XM_028623206.1"/>
</dbReference>
<keyword evidence="2" id="KW-0732">Signal</keyword>
<comment type="caution">
    <text evidence="3">The sequence shown here is derived from an EMBL/GenBank/DDBJ whole genome shotgun (WGS) entry which is preliminary data.</text>
</comment>
<accession>A0A427XS69</accession>
<organism evidence="3 4">
    <name type="scientific">Apiotrichum porosum</name>
    <dbReference type="NCBI Taxonomy" id="105984"/>
    <lineage>
        <taxon>Eukaryota</taxon>
        <taxon>Fungi</taxon>
        <taxon>Dikarya</taxon>
        <taxon>Basidiomycota</taxon>
        <taxon>Agaricomycotina</taxon>
        <taxon>Tremellomycetes</taxon>
        <taxon>Trichosporonales</taxon>
        <taxon>Trichosporonaceae</taxon>
        <taxon>Apiotrichum</taxon>
    </lineage>
</organism>
<dbReference type="AlphaFoldDB" id="A0A427XS69"/>
<dbReference type="GeneID" id="39592410"/>
<feature type="compositionally biased region" description="Low complexity" evidence="1">
    <location>
        <begin position="389"/>
        <end position="425"/>
    </location>
</feature>
<reference evidence="3 4" key="1">
    <citation type="submission" date="2018-11" db="EMBL/GenBank/DDBJ databases">
        <title>Genome sequence of Apiotrichum porosum DSM 27194.</title>
        <authorList>
            <person name="Aliyu H."/>
            <person name="Gorte O."/>
            <person name="Ochsenreither K."/>
        </authorList>
    </citation>
    <scope>NUCLEOTIDE SEQUENCE [LARGE SCALE GENOMIC DNA]</scope>
    <source>
        <strain evidence="3 4">DSM 27194</strain>
    </source>
</reference>
<protein>
    <submittedName>
        <fullName evidence="3">Uncharacterized protein</fullName>
    </submittedName>
</protein>
<feature type="region of interest" description="Disordered" evidence="1">
    <location>
        <begin position="42"/>
        <end position="86"/>
    </location>
</feature>
<evidence type="ECO:0000256" key="1">
    <source>
        <dbReference type="SAM" id="MobiDB-lite"/>
    </source>
</evidence>
<name>A0A427XS69_9TREE</name>
<dbReference type="PANTHER" id="PTHR34862:SF1">
    <property type="entry name" value="SPARK DOMAIN-CONTAINING PROTEIN"/>
    <property type="match status" value="1"/>
</dbReference>
<evidence type="ECO:0000313" key="3">
    <source>
        <dbReference type="EMBL" id="RSH81684.1"/>
    </source>
</evidence>
<feature type="compositionally biased region" description="Polar residues" evidence="1">
    <location>
        <begin position="51"/>
        <end position="70"/>
    </location>
</feature>
<dbReference type="PANTHER" id="PTHR34862">
    <property type="entry name" value="SPARK DOMAIN-CONTAINING PROTEIN"/>
    <property type="match status" value="1"/>
</dbReference>
<feature type="region of interest" description="Disordered" evidence="1">
    <location>
        <begin position="131"/>
        <end position="163"/>
    </location>
</feature>
<dbReference type="Proteomes" id="UP000279236">
    <property type="component" value="Unassembled WGS sequence"/>
</dbReference>
<sequence>MRTAFALKWSVLLALAAPALAQSQSVVATEVTSATDVVVSDAPVDSSTDTGAGSTPTVANLTPTASPATETGSAGGMNGTTGGTNGTAGGLGSSLNLSARCLAAVEKALSADSATGQCLHTTILWASASSNSTASNSTASNSTVPDSTAANSTASNSTASNSTASPFVSKVEEYLNATCMSAPCTNATISNATSILIQECSEDLTTWNISVDTVNKYAQLYPLVREVACLKTSDPFTAAGNSSSSNTTTTPPVMTSTALATPVGTPVVASTGEASNQTVAVNRRQATDTANSGPATVAGNASVPTGAASAIPATTSVSGSDNSTTVGTSEYCLISIIDEIQALLGTEGLSLANLTQLLIPGSLMRNSTASTSEGNPSSDNSTTPVVGNSTASLAPMASATPATSSNTTSANSTSATSTSSTSPPKPTTLLPLIMEVLCNDCIYAAADLVSQSASWLIETGISGNITVLDYLKARCGAEGYIPTTNGTLPQTISPSAQNSTYGFPITFFDPMTGNWTTTTPQTNSTDINAVNGTATASLNGTATATGVVSGTDASTPAVTTPVVSTETAAVVSTQVAGATDTVAVDPTATESATAGASLGVRSRKVYRGPGRTKA</sequence>
<feature type="region of interest" description="Disordered" evidence="1">
    <location>
        <begin position="367"/>
        <end position="425"/>
    </location>
</feature>
<dbReference type="EMBL" id="RSCE01000006">
    <property type="protein sequence ID" value="RSH81684.1"/>
    <property type="molecule type" value="Genomic_DNA"/>
</dbReference>
<dbReference type="OrthoDB" id="2536450at2759"/>
<feature type="compositionally biased region" description="Gly residues" evidence="1">
    <location>
        <begin position="73"/>
        <end position="86"/>
    </location>
</feature>
<keyword evidence="4" id="KW-1185">Reference proteome</keyword>
<evidence type="ECO:0000256" key="2">
    <source>
        <dbReference type="SAM" id="SignalP"/>
    </source>
</evidence>
<feature type="chain" id="PRO_5018982572" evidence="2">
    <location>
        <begin position="22"/>
        <end position="614"/>
    </location>
</feature>
<evidence type="ECO:0000313" key="4">
    <source>
        <dbReference type="Proteomes" id="UP000279236"/>
    </source>
</evidence>
<gene>
    <name evidence="3" type="ORF">EHS24_007867</name>
</gene>
<proteinExistence type="predicted"/>